<feature type="domain" description="DUF551" evidence="1">
    <location>
        <begin position="33"/>
        <end position="99"/>
    </location>
</feature>
<dbReference type="Pfam" id="PF04448">
    <property type="entry name" value="DUF551"/>
    <property type="match status" value="1"/>
</dbReference>
<gene>
    <name evidence="2" type="ORF">I2494_20105</name>
</gene>
<evidence type="ECO:0000259" key="1">
    <source>
        <dbReference type="Pfam" id="PF04448"/>
    </source>
</evidence>
<accession>A0ABS1IW44</accession>
<name>A0ABS1IW44_9GAMM</name>
<organism evidence="2 3">
    <name type="scientific">Limnobaculum allomyrinae</name>
    <dbReference type="NCBI Taxonomy" id="2791986"/>
    <lineage>
        <taxon>Bacteria</taxon>
        <taxon>Pseudomonadati</taxon>
        <taxon>Pseudomonadota</taxon>
        <taxon>Gammaproteobacteria</taxon>
        <taxon>Enterobacterales</taxon>
        <taxon>Budviciaceae</taxon>
        <taxon>Limnobaculum</taxon>
    </lineage>
</organism>
<reference evidence="2 3" key="1">
    <citation type="submission" date="2020-11" db="EMBL/GenBank/DDBJ databases">
        <title>Insectihabitans protaetiae gen. nov. sp. nov. and Insectihabitans allomyrinae sp. nov., isolated from larvae of Protaetia brevitarsis seulensis and Allomyrina dichotoma, respectively.</title>
        <authorList>
            <person name="Lee S.D."/>
            <person name="Byeon Y.-S."/>
            <person name="Kim S.-M."/>
            <person name="Yang H.L."/>
            <person name="Kim I.S."/>
        </authorList>
    </citation>
    <scope>NUCLEOTIDE SEQUENCE [LARGE SCALE GENOMIC DNA]</scope>
    <source>
        <strain evidence="2 3">BWR-B9</strain>
    </source>
</reference>
<keyword evidence="3" id="KW-1185">Reference proteome</keyword>
<proteinExistence type="predicted"/>
<dbReference type="Proteomes" id="UP001296921">
    <property type="component" value="Unassembled WGS sequence"/>
</dbReference>
<dbReference type="InterPro" id="IPR007539">
    <property type="entry name" value="DUF551"/>
</dbReference>
<sequence>MYSEVCYKFQVAQDNLKKTALIFKSTPVIPNTWISVNEILPDGNVPVVVWDSTGEGYLIGWRSFWYSSGQRTGEWEWSFQIADMNNGNVNITHWTPLPAELKG</sequence>
<evidence type="ECO:0000313" key="3">
    <source>
        <dbReference type="Proteomes" id="UP001296921"/>
    </source>
</evidence>
<comment type="caution">
    <text evidence="2">The sequence shown here is derived from an EMBL/GenBank/DDBJ whole genome shotgun (WGS) entry which is preliminary data.</text>
</comment>
<protein>
    <submittedName>
        <fullName evidence="2">DUF551 domain-containing protein</fullName>
    </submittedName>
</protein>
<dbReference type="EMBL" id="JADRCR010000019">
    <property type="protein sequence ID" value="MBK5145976.1"/>
    <property type="molecule type" value="Genomic_DNA"/>
</dbReference>
<evidence type="ECO:0000313" key="2">
    <source>
        <dbReference type="EMBL" id="MBK5145976.1"/>
    </source>
</evidence>